<proteinExistence type="predicted"/>
<comment type="caution">
    <text evidence="1">The sequence shown here is derived from an EMBL/GenBank/DDBJ whole genome shotgun (WGS) entry which is preliminary data.</text>
</comment>
<organism evidence="1 2">
    <name type="scientific">Methylobrevis albus</name>
    <dbReference type="NCBI Taxonomy" id="2793297"/>
    <lineage>
        <taxon>Bacteria</taxon>
        <taxon>Pseudomonadati</taxon>
        <taxon>Pseudomonadota</taxon>
        <taxon>Alphaproteobacteria</taxon>
        <taxon>Hyphomicrobiales</taxon>
        <taxon>Pleomorphomonadaceae</taxon>
        <taxon>Methylobrevis</taxon>
    </lineage>
</organism>
<evidence type="ECO:0000313" key="1">
    <source>
        <dbReference type="EMBL" id="MBH0236394.1"/>
    </source>
</evidence>
<dbReference type="AlphaFoldDB" id="A0A931MXV3"/>
<dbReference type="Gene3D" id="1.10.357.10">
    <property type="entry name" value="Tetracycline Repressor, domain 2"/>
    <property type="match status" value="1"/>
</dbReference>
<accession>A0A931MXV3</accession>
<sequence length="143" mass="15858">MIDHISTPLEKLLQDSGDLQGCCVERLRSHILLAYERLSDDRHTRELMRFVISEGGCFPRMVAAHNEKLVDPLLARTQALLDEGVAIGEFRGTPAALAPVIVAPVIAMMIDTIILGRHRHQDVPSYIAAHRDLVMNGIAVTRD</sequence>
<dbReference type="EMBL" id="JADZLT010000036">
    <property type="protein sequence ID" value="MBH0236394.1"/>
    <property type="molecule type" value="Genomic_DNA"/>
</dbReference>
<protein>
    <submittedName>
        <fullName evidence="1">Uncharacterized protein</fullName>
    </submittedName>
</protein>
<evidence type="ECO:0000313" key="2">
    <source>
        <dbReference type="Proteomes" id="UP000631694"/>
    </source>
</evidence>
<dbReference type="InterPro" id="IPR036271">
    <property type="entry name" value="Tet_transcr_reg_TetR-rel_C_sf"/>
</dbReference>
<keyword evidence="2" id="KW-1185">Reference proteome</keyword>
<gene>
    <name evidence="1" type="ORF">I5731_01035</name>
</gene>
<dbReference type="SUPFAM" id="SSF48498">
    <property type="entry name" value="Tetracyclin repressor-like, C-terminal domain"/>
    <property type="match status" value="1"/>
</dbReference>
<name>A0A931MXV3_9HYPH</name>
<reference evidence="1" key="1">
    <citation type="submission" date="2020-12" db="EMBL/GenBank/DDBJ databases">
        <title>Methylobrevis albus sp. nov., isolated from fresh water lack sediment.</title>
        <authorList>
            <person name="Zou Q."/>
        </authorList>
    </citation>
    <scope>NUCLEOTIDE SEQUENCE</scope>
    <source>
        <strain evidence="1">L22</strain>
    </source>
</reference>
<dbReference type="RefSeq" id="WP_197309490.1">
    <property type="nucleotide sequence ID" value="NZ_JADZLT010000036.1"/>
</dbReference>
<dbReference type="Proteomes" id="UP000631694">
    <property type="component" value="Unassembled WGS sequence"/>
</dbReference>